<dbReference type="AlphaFoldDB" id="A0A7W7VDN9"/>
<evidence type="ECO:0000313" key="2">
    <source>
        <dbReference type="Proteomes" id="UP000520767"/>
    </source>
</evidence>
<evidence type="ECO:0000313" key="1">
    <source>
        <dbReference type="EMBL" id="MBB4906284.1"/>
    </source>
</evidence>
<name>A0A7W7VDN9_9PSEU</name>
<reference evidence="1 2" key="1">
    <citation type="submission" date="2020-08" db="EMBL/GenBank/DDBJ databases">
        <title>Genomic Encyclopedia of Type Strains, Phase III (KMG-III): the genomes of soil and plant-associated and newly described type strains.</title>
        <authorList>
            <person name="Whitman W."/>
        </authorList>
    </citation>
    <scope>NUCLEOTIDE SEQUENCE [LARGE SCALE GENOMIC DNA]</scope>
    <source>
        <strain evidence="1 2">CECT 8960</strain>
    </source>
</reference>
<protein>
    <recommendedName>
        <fullName evidence="3">Hpr(Ser) kinase/phosphatase</fullName>
    </recommendedName>
</protein>
<sequence>MNYHAYGLHIASDIPLPLPPGGGVPTLVLRRGEDREVPHERPQGERLAEVSRPDRTIFYTLARGPRTILRYPGLCDFEGDPKLEHVTVHLHPGADEGLLPVLISGAVLAVHLMLHHALVLHASAVDIGGSAVAFVGSSGMGKSTLAAALCGLGCSLVSDDLLRVDGGMVHPGATENRLRENARELASGDTYETADGRLALRPTALVDAPLPLAACVVPRPSRDVTEVALRRLGTAEALLRLSRYPRVLGWSDAASMATTFQGLGDLVERVPVFEAAIPWGPPFADGVLADLLAALQPLDQSA</sequence>
<dbReference type="InterPro" id="IPR027417">
    <property type="entry name" value="P-loop_NTPase"/>
</dbReference>
<organism evidence="1 2">
    <name type="scientific">Actinophytocola algeriensis</name>
    <dbReference type="NCBI Taxonomy" id="1768010"/>
    <lineage>
        <taxon>Bacteria</taxon>
        <taxon>Bacillati</taxon>
        <taxon>Actinomycetota</taxon>
        <taxon>Actinomycetes</taxon>
        <taxon>Pseudonocardiales</taxon>
        <taxon>Pseudonocardiaceae</taxon>
    </lineage>
</organism>
<dbReference type="Proteomes" id="UP000520767">
    <property type="component" value="Unassembled WGS sequence"/>
</dbReference>
<dbReference type="SUPFAM" id="SSF53795">
    <property type="entry name" value="PEP carboxykinase-like"/>
    <property type="match status" value="1"/>
</dbReference>
<accession>A0A7W7VDN9</accession>
<dbReference type="EMBL" id="JACHJQ010000003">
    <property type="protein sequence ID" value="MBB4906284.1"/>
    <property type="molecule type" value="Genomic_DNA"/>
</dbReference>
<dbReference type="Gene3D" id="3.40.50.300">
    <property type="entry name" value="P-loop containing nucleotide triphosphate hydrolases"/>
    <property type="match status" value="1"/>
</dbReference>
<evidence type="ECO:0008006" key="3">
    <source>
        <dbReference type="Google" id="ProtNLM"/>
    </source>
</evidence>
<gene>
    <name evidence="1" type="ORF">FHR82_002504</name>
</gene>
<proteinExistence type="predicted"/>
<keyword evidence="2" id="KW-1185">Reference proteome</keyword>
<dbReference type="RefSeq" id="WP_184810518.1">
    <property type="nucleotide sequence ID" value="NZ_JACHJQ010000003.1"/>
</dbReference>
<comment type="caution">
    <text evidence="1">The sequence shown here is derived from an EMBL/GenBank/DDBJ whole genome shotgun (WGS) entry which is preliminary data.</text>
</comment>